<dbReference type="EMBL" id="DRGL01000039">
    <property type="protein sequence ID" value="HEA21450.1"/>
    <property type="molecule type" value="Genomic_DNA"/>
</dbReference>
<feature type="compositionally biased region" description="Basic and acidic residues" evidence="1">
    <location>
        <begin position="8"/>
        <end position="17"/>
    </location>
</feature>
<feature type="region of interest" description="Disordered" evidence="1">
    <location>
        <begin position="1"/>
        <end position="21"/>
    </location>
</feature>
<dbReference type="Proteomes" id="UP000886191">
    <property type="component" value="Unassembled WGS sequence"/>
</dbReference>
<name>A0A831VN83_9FLAO</name>
<feature type="region of interest" description="Disordered" evidence="1">
    <location>
        <begin position="135"/>
        <end position="161"/>
    </location>
</feature>
<gene>
    <name evidence="2" type="ORF">ENH87_11080</name>
</gene>
<sequence>MKKKRDKPGRPSNKELSKTGPKSLWKQTPALITKLETAFAIDCSVVEACAFADISQQTYYRWVKDNPELSERFDRLKHSPILRAKDSVFQALKGNPELAFKYLKSRLPKEFADTLQIESKSLHYHIVQLIQDINKKEPGKGDPEKTEGVSNDAKSEDNKPD</sequence>
<protein>
    <recommendedName>
        <fullName evidence="3">Homeodomain phBC6A51-type domain-containing protein</fullName>
    </recommendedName>
</protein>
<reference evidence="2" key="1">
    <citation type="journal article" date="2020" name="mSystems">
        <title>Genome- and Community-Level Interaction Insights into Carbon Utilization and Element Cycling Functions of Hydrothermarchaeota in Hydrothermal Sediment.</title>
        <authorList>
            <person name="Zhou Z."/>
            <person name="Liu Y."/>
            <person name="Xu W."/>
            <person name="Pan J."/>
            <person name="Luo Z.H."/>
            <person name="Li M."/>
        </authorList>
    </citation>
    <scope>NUCLEOTIDE SEQUENCE [LARGE SCALE GENOMIC DNA]</scope>
    <source>
        <strain evidence="2">HyVt-345</strain>
    </source>
</reference>
<comment type="caution">
    <text evidence="2">The sequence shown here is derived from an EMBL/GenBank/DDBJ whole genome shotgun (WGS) entry which is preliminary data.</text>
</comment>
<evidence type="ECO:0008006" key="3">
    <source>
        <dbReference type="Google" id="ProtNLM"/>
    </source>
</evidence>
<evidence type="ECO:0000256" key="1">
    <source>
        <dbReference type="SAM" id="MobiDB-lite"/>
    </source>
</evidence>
<proteinExistence type="predicted"/>
<dbReference type="AlphaFoldDB" id="A0A831VN83"/>
<accession>A0A831VN83</accession>
<evidence type="ECO:0000313" key="2">
    <source>
        <dbReference type="EMBL" id="HEA21450.1"/>
    </source>
</evidence>
<organism evidence="2">
    <name type="scientific">Pricia antarctica</name>
    <dbReference type="NCBI Taxonomy" id="641691"/>
    <lineage>
        <taxon>Bacteria</taxon>
        <taxon>Pseudomonadati</taxon>
        <taxon>Bacteroidota</taxon>
        <taxon>Flavobacteriia</taxon>
        <taxon>Flavobacteriales</taxon>
        <taxon>Flavobacteriaceae</taxon>
        <taxon>Pricia</taxon>
    </lineage>
</organism>